<dbReference type="AlphaFoldDB" id="A0AA88J206"/>
<protein>
    <submittedName>
        <fullName evidence="1">Uncharacterized protein</fullName>
    </submittedName>
</protein>
<evidence type="ECO:0000313" key="1">
    <source>
        <dbReference type="EMBL" id="GMN60754.1"/>
    </source>
</evidence>
<comment type="caution">
    <text evidence="1">The sequence shown here is derived from an EMBL/GenBank/DDBJ whole genome shotgun (WGS) entry which is preliminary data.</text>
</comment>
<sequence>MVMARSNSLIKLIIRWEADPAIATSPTIGDSLKWALLWPNIDNCATRALADGYHGAAPQQATDGADLLVWLGLSCELWRISSTLDHGGTTVVDLCLCQSLDGFNSLCSFVNRLPCWKLINASVPISLREPIATVQPSYGNSHVVAKSLLLEVVGVKATNEL</sequence>
<dbReference type="EMBL" id="BTGU01000102">
    <property type="protein sequence ID" value="GMN60754.1"/>
    <property type="molecule type" value="Genomic_DNA"/>
</dbReference>
<gene>
    <name evidence="1" type="ORF">TIFTF001_029848</name>
</gene>
<evidence type="ECO:0000313" key="2">
    <source>
        <dbReference type="Proteomes" id="UP001187192"/>
    </source>
</evidence>
<reference evidence="1" key="1">
    <citation type="submission" date="2023-07" db="EMBL/GenBank/DDBJ databases">
        <title>draft genome sequence of fig (Ficus carica).</title>
        <authorList>
            <person name="Takahashi T."/>
            <person name="Nishimura K."/>
        </authorList>
    </citation>
    <scope>NUCLEOTIDE SEQUENCE</scope>
</reference>
<name>A0AA88J206_FICCA</name>
<keyword evidence="2" id="KW-1185">Reference proteome</keyword>
<dbReference type="Proteomes" id="UP001187192">
    <property type="component" value="Unassembled WGS sequence"/>
</dbReference>
<organism evidence="1 2">
    <name type="scientific">Ficus carica</name>
    <name type="common">Common fig</name>
    <dbReference type="NCBI Taxonomy" id="3494"/>
    <lineage>
        <taxon>Eukaryota</taxon>
        <taxon>Viridiplantae</taxon>
        <taxon>Streptophyta</taxon>
        <taxon>Embryophyta</taxon>
        <taxon>Tracheophyta</taxon>
        <taxon>Spermatophyta</taxon>
        <taxon>Magnoliopsida</taxon>
        <taxon>eudicotyledons</taxon>
        <taxon>Gunneridae</taxon>
        <taxon>Pentapetalae</taxon>
        <taxon>rosids</taxon>
        <taxon>fabids</taxon>
        <taxon>Rosales</taxon>
        <taxon>Moraceae</taxon>
        <taxon>Ficeae</taxon>
        <taxon>Ficus</taxon>
    </lineage>
</organism>
<proteinExistence type="predicted"/>
<accession>A0AA88J206</accession>